<protein>
    <submittedName>
        <fullName evidence="1">Long chain N-acyltyrosine synthase</fullName>
    </submittedName>
</protein>
<dbReference type="EMBL" id="JF429415">
    <property type="protein sequence ID" value="AAO64426.1"/>
    <property type="molecule type" value="Genomic_DNA"/>
</dbReference>
<dbReference type="InterPro" id="IPR016181">
    <property type="entry name" value="Acyl_CoA_acyltransferase"/>
</dbReference>
<sequence>MKLVPGSFSSSHQQLILLAPDNARIPGRFRNVAVDPLRHGEILADMQKMRGRVYLDDGAIAHWQLGTDDRHCSPADDESWHLLTLDDHGRVSGCVRYREHNNTAAFHELGLRECALARCDHWGTKLKAAIESDLATARQLAISFVEVGGWALAKERRCTGEALRTALATYGLAEILGGCVGLATATVRHRSASILRRIGGQSLEFGGEMLPPYYDPHYNCEMEIVRFKSDAPNHKYRRWIDQISASLLDVPVLSLPSCGVLATAS</sequence>
<name>Q6XQL0_9BACT</name>
<reference evidence="1" key="2">
    <citation type="journal article" date="2011" name="J. Bacteriol.">
        <title>Long-chain N-acyl amino acid synthases are linked to the putative PEP-CTERM/exosortase protein-sorting system in Gram-negative bacteria.</title>
        <authorList>
            <person name="Craig J.W."/>
            <person name="Cherry M.A."/>
            <person name="Brady S.F."/>
        </authorList>
    </citation>
    <scope>NUCLEOTIDE SEQUENCE</scope>
</reference>
<evidence type="ECO:0000313" key="1">
    <source>
        <dbReference type="EMBL" id="AAO64426.1"/>
    </source>
</evidence>
<organism evidence="1">
    <name type="scientific">uncultured bacterium CSLD10</name>
    <dbReference type="NCBI Taxonomy" id="1091573"/>
    <lineage>
        <taxon>Bacteria</taxon>
        <taxon>environmental samples</taxon>
    </lineage>
</organism>
<dbReference type="AlphaFoldDB" id="Q6XQL0"/>
<proteinExistence type="predicted"/>
<accession>Q6XQL0</accession>
<dbReference type="SUPFAM" id="SSF55729">
    <property type="entry name" value="Acyl-CoA N-acyltransferases (Nat)"/>
    <property type="match status" value="1"/>
</dbReference>
<reference evidence="1" key="1">
    <citation type="journal article" date="2004" name="Appl. Environ. Microbiol.">
        <title>Long-chain N-acyltyrosine synthases from environmental DNA.</title>
        <authorList>
            <person name="Brady S.F."/>
            <person name="Chao C.J."/>
            <person name="Clardy J."/>
        </authorList>
    </citation>
    <scope>NUCLEOTIDE SEQUENCE</scope>
</reference>